<proteinExistence type="predicted"/>
<gene>
    <name evidence="2" type="ORF">POVCU2_0011660</name>
</gene>
<organism evidence="2 3">
    <name type="scientific">Plasmodium ovale curtisi</name>
    <dbReference type="NCBI Taxonomy" id="864141"/>
    <lineage>
        <taxon>Eukaryota</taxon>
        <taxon>Sar</taxon>
        <taxon>Alveolata</taxon>
        <taxon>Apicomplexa</taxon>
        <taxon>Aconoidasida</taxon>
        <taxon>Haemosporida</taxon>
        <taxon>Plasmodiidae</taxon>
        <taxon>Plasmodium</taxon>
        <taxon>Plasmodium (Plasmodium)</taxon>
    </lineage>
</organism>
<dbReference type="AlphaFoldDB" id="A0A1A8VMZ1"/>
<dbReference type="EMBL" id="FLQU01000182">
    <property type="protein sequence ID" value="SBS81714.1"/>
    <property type="molecule type" value="Genomic_DNA"/>
</dbReference>
<accession>A0A1A8VMZ1</accession>
<evidence type="ECO:0000313" key="2">
    <source>
        <dbReference type="EMBL" id="SBS81714.1"/>
    </source>
</evidence>
<evidence type="ECO:0000313" key="3">
    <source>
        <dbReference type="Proteomes" id="UP000078560"/>
    </source>
</evidence>
<protein>
    <submittedName>
        <fullName evidence="2">Uncharacterized protein</fullName>
    </submittedName>
</protein>
<dbReference type="Proteomes" id="UP000078560">
    <property type="component" value="Unassembled WGS sequence"/>
</dbReference>
<feature type="compositionally biased region" description="Basic and acidic residues" evidence="1">
    <location>
        <begin position="1"/>
        <end position="10"/>
    </location>
</feature>
<sequence length="196" mass="21794">MDNARWEKKTPNKASKTPNGDMKYPNKAVKTINKAVEMMWSSKQMIVEEVDVRRNDKKLLTMQKGNSQNRAHLTSADTIKGTFGKSVSGMISPKARLPSVAILAGKATYNLITYWEGGYIVWQSFYMFDVTKLFTIVTLTRGLDAHVNWVELNPGLTTSFGGNKRKTRIRRSVGVGVGKSEGGYAKCGLGKGYYTI</sequence>
<evidence type="ECO:0000256" key="1">
    <source>
        <dbReference type="SAM" id="MobiDB-lite"/>
    </source>
</evidence>
<feature type="region of interest" description="Disordered" evidence="1">
    <location>
        <begin position="1"/>
        <end position="25"/>
    </location>
</feature>
<name>A0A1A8VMZ1_PLAOA</name>
<reference evidence="3" key="1">
    <citation type="submission" date="2016-05" db="EMBL/GenBank/DDBJ databases">
        <authorList>
            <person name="Naeem Raeece"/>
        </authorList>
    </citation>
    <scope>NUCLEOTIDE SEQUENCE [LARGE SCALE GENOMIC DNA]</scope>
</reference>